<name>A0AAV7EGA0_ARIFI</name>
<evidence type="ECO:0000313" key="2">
    <source>
        <dbReference type="Proteomes" id="UP000825729"/>
    </source>
</evidence>
<dbReference type="PANTHER" id="PTHR36050:SF1">
    <property type="entry name" value="O-FUCOSYLTRANSFERASE 30"/>
    <property type="match status" value="1"/>
</dbReference>
<evidence type="ECO:0000313" key="1">
    <source>
        <dbReference type="EMBL" id="KAG9446253.1"/>
    </source>
</evidence>
<dbReference type="AlphaFoldDB" id="A0AAV7EGA0"/>
<organism evidence="1 2">
    <name type="scientific">Aristolochia fimbriata</name>
    <name type="common">White veined hardy Dutchman's pipe vine</name>
    <dbReference type="NCBI Taxonomy" id="158543"/>
    <lineage>
        <taxon>Eukaryota</taxon>
        <taxon>Viridiplantae</taxon>
        <taxon>Streptophyta</taxon>
        <taxon>Embryophyta</taxon>
        <taxon>Tracheophyta</taxon>
        <taxon>Spermatophyta</taxon>
        <taxon>Magnoliopsida</taxon>
        <taxon>Magnoliidae</taxon>
        <taxon>Piperales</taxon>
        <taxon>Aristolochiaceae</taxon>
        <taxon>Aristolochia</taxon>
    </lineage>
</organism>
<dbReference type="Proteomes" id="UP000825729">
    <property type="component" value="Unassembled WGS sequence"/>
</dbReference>
<reference evidence="1 2" key="1">
    <citation type="submission" date="2021-07" db="EMBL/GenBank/DDBJ databases">
        <title>The Aristolochia fimbriata genome: insights into angiosperm evolution, floral development and chemical biosynthesis.</title>
        <authorList>
            <person name="Jiao Y."/>
        </authorList>
    </citation>
    <scope>NUCLEOTIDE SEQUENCE [LARGE SCALE GENOMIC DNA]</scope>
    <source>
        <strain evidence="1">IBCAS-2021</strain>
        <tissue evidence="1">Leaf</tissue>
    </source>
</reference>
<dbReference type="EMBL" id="JAINDJ010000005">
    <property type="protein sequence ID" value="KAG9446253.1"/>
    <property type="molecule type" value="Genomic_DNA"/>
</dbReference>
<evidence type="ECO:0008006" key="3">
    <source>
        <dbReference type="Google" id="ProtNLM"/>
    </source>
</evidence>
<comment type="caution">
    <text evidence="1">The sequence shown here is derived from an EMBL/GenBank/DDBJ whole genome shotgun (WGS) entry which is preliminary data.</text>
</comment>
<protein>
    <recommendedName>
        <fullName evidence="3">O-fucosyltransferase family protein</fullName>
    </recommendedName>
</protein>
<keyword evidence="2" id="KW-1185">Reference proteome</keyword>
<sequence>MPIADETCFSGCCLWKVRLYPGLLLDSWSSISMVLSELKNGILFAAILNRTLIIPPVLDHHAVALGSCPKFRVSSPTELRMSVWNHIQQLVQSHQYVSMADIIDVSSLVSPSLVKTVDFRVFASLWCDLNMEDACYGNLCCRMLGRSGSSSGHFGQCRSLLTSMNGSLGLCMYAVEDDCRTTVWTYQQDNDGQLDLFQPDELKKKKKISYVRRRKDLYRAFGPGSDAELATVLSFGSLFTAPYKGSELYIDIHDAPRDSRIQKLLKKIEFLPFVPEIMGAGQEFSRNKIKAPFLCSQLRLLDGQFKNHWKTTFSALKQKLDSLVEEQGHNPIHIFIMTDLPKANWTGTYLSELENSDLYELYILQEHDELVVETAQKLMAAEHGLRSGFLPQIRDDVHDKKNCPFKFKPDVLLYIEQAICSCASLGFVGTAGSTIAENIELMQRNNVCFTPN</sequence>
<gene>
    <name evidence="1" type="ORF">H6P81_012381</name>
</gene>
<accession>A0AAV7EGA0</accession>
<dbReference type="PANTHER" id="PTHR36050">
    <property type="entry name" value="O-FUCOSYLTRANSFERASE 30"/>
    <property type="match status" value="1"/>
</dbReference>
<proteinExistence type="predicted"/>